<comment type="caution">
    <text evidence="1">The sequence shown here is derived from an EMBL/GenBank/DDBJ whole genome shotgun (WGS) entry which is preliminary data.</text>
</comment>
<protein>
    <submittedName>
        <fullName evidence="1">Uncharacterized protein</fullName>
    </submittedName>
</protein>
<name>A0AAV4NV19_CAEEX</name>
<keyword evidence="2" id="KW-1185">Reference proteome</keyword>
<sequence>METDPISICDCVRAMRSMKKFISGTRGICFRQGFLKNNVELVVEQQNVFTLLIYEQIPLKEGKKKPLYRQKYGFKPAAQRTVASTPHWAFPSRVEDSLDSNPCLDWEIPVHETDGKLLRIDLVESQKFQGIIDAVQRLRTEIMTLSREKSVIPKEMLPSSGRKIFLRLAIGPSLEVKLVNIPLSLWWDKIDVMSFGHVHAAIVEGLHEEVLITFRSFRAIGRKEEIFGRGKSIGSIGKRIQKYSIWRKCI</sequence>
<proteinExistence type="predicted"/>
<dbReference type="Proteomes" id="UP001054945">
    <property type="component" value="Unassembled WGS sequence"/>
</dbReference>
<evidence type="ECO:0000313" key="2">
    <source>
        <dbReference type="Proteomes" id="UP001054945"/>
    </source>
</evidence>
<gene>
    <name evidence="1" type="ORF">CEXT_355081</name>
</gene>
<evidence type="ECO:0000313" key="1">
    <source>
        <dbReference type="EMBL" id="GIX87816.1"/>
    </source>
</evidence>
<accession>A0AAV4NV19</accession>
<organism evidence="1 2">
    <name type="scientific">Caerostris extrusa</name>
    <name type="common">Bark spider</name>
    <name type="synonym">Caerostris bankana</name>
    <dbReference type="NCBI Taxonomy" id="172846"/>
    <lineage>
        <taxon>Eukaryota</taxon>
        <taxon>Metazoa</taxon>
        <taxon>Ecdysozoa</taxon>
        <taxon>Arthropoda</taxon>
        <taxon>Chelicerata</taxon>
        <taxon>Arachnida</taxon>
        <taxon>Araneae</taxon>
        <taxon>Araneomorphae</taxon>
        <taxon>Entelegynae</taxon>
        <taxon>Araneoidea</taxon>
        <taxon>Araneidae</taxon>
        <taxon>Caerostris</taxon>
    </lineage>
</organism>
<dbReference type="AlphaFoldDB" id="A0AAV4NV19"/>
<reference evidence="1 2" key="1">
    <citation type="submission" date="2021-06" db="EMBL/GenBank/DDBJ databases">
        <title>Caerostris extrusa draft genome.</title>
        <authorList>
            <person name="Kono N."/>
            <person name="Arakawa K."/>
        </authorList>
    </citation>
    <scope>NUCLEOTIDE SEQUENCE [LARGE SCALE GENOMIC DNA]</scope>
</reference>
<dbReference type="EMBL" id="BPLR01021268">
    <property type="protein sequence ID" value="GIX87816.1"/>
    <property type="molecule type" value="Genomic_DNA"/>
</dbReference>